<dbReference type="EMBL" id="RZTZ01000007">
    <property type="protein sequence ID" value="RVT60273.1"/>
    <property type="molecule type" value="Genomic_DNA"/>
</dbReference>
<keyword evidence="6" id="KW-1185">Reference proteome</keyword>
<evidence type="ECO:0000256" key="2">
    <source>
        <dbReference type="ARBA" id="ARBA00023125"/>
    </source>
</evidence>
<proteinExistence type="predicted"/>
<feature type="DNA-binding region" description="H-T-H motif" evidence="3">
    <location>
        <begin position="23"/>
        <end position="42"/>
    </location>
</feature>
<evidence type="ECO:0000313" key="5">
    <source>
        <dbReference type="EMBL" id="RVT60273.1"/>
    </source>
</evidence>
<dbReference type="InterPro" id="IPR050624">
    <property type="entry name" value="HTH-type_Tx_Regulator"/>
</dbReference>
<dbReference type="PROSITE" id="PS50977">
    <property type="entry name" value="HTH_TETR_2"/>
    <property type="match status" value="1"/>
</dbReference>
<evidence type="ECO:0000313" key="6">
    <source>
        <dbReference type="Proteomes" id="UP000288024"/>
    </source>
</evidence>
<dbReference type="PRINTS" id="PR00455">
    <property type="entry name" value="HTHTETR"/>
</dbReference>
<reference evidence="5 6" key="1">
    <citation type="submission" date="2019-01" db="EMBL/GenBank/DDBJ databases">
        <title>Bacillus sp. M5HDSG1-1, whole genome shotgun sequence.</title>
        <authorList>
            <person name="Tuo L."/>
        </authorList>
    </citation>
    <scope>NUCLEOTIDE SEQUENCE [LARGE SCALE GENOMIC DNA]</scope>
    <source>
        <strain evidence="5 6">M5HDSG1-1</strain>
    </source>
</reference>
<dbReference type="PANTHER" id="PTHR43479">
    <property type="entry name" value="ACREF/ENVCD OPERON REPRESSOR-RELATED"/>
    <property type="match status" value="1"/>
</dbReference>
<dbReference type="GO" id="GO:0003677">
    <property type="term" value="F:DNA binding"/>
    <property type="evidence" value="ECO:0007669"/>
    <property type="project" value="UniProtKB-UniRule"/>
</dbReference>
<comment type="caution">
    <text evidence="5">The sequence shown here is derived from an EMBL/GenBank/DDBJ whole genome shotgun (WGS) entry which is preliminary data.</text>
</comment>
<evidence type="ECO:0000256" key="1">
    <source>
        <dbReference type="ARBA" id="ARBA00022491"/>
    </source>
</evidence>
<dbReference type="InterPro" id="IPR001647">
    <property type="entry name" value="HTH_TetR"/>
</dbReference>
<keyword evidence="2 3" id="KW-0238">DNA-binding</keyword>
<dbReference type="SUPFAM" id="SSF46689">
    <property type="entry name" value="Homeodomain-like"/>
    <property type="match status" value="1"/>
</dbReference>
<name>A0A437K8D9_9BACI</name>
<accession>A0A437K8D9</accession>
<evidence type="ECO:0000259" key="4">
    <source>
        <dbReference type="PROSITE" id="PS50977"/>
    </source>
</evidence>
<dbReference type="Proteomes" id="UP000288024">
    <property type="component" value="Unassembled WGS sequence"/>
</dbReference>
<dbReference type="Gene3D" id="1.10.10.60">
    <property type="entry name" value="Homeodomain-like"/>
    <property type="match status" value="1"/>
</dbReference>
<dbReference type="GeneID" id="87617179"/>
<evidence type="ECO:0000256" key="3">
    <source>
        <dbReference type="PROSITE-ProRule" id="PRU00335"/>
    </source>
</evidence>
<dbReference type="AlphaFoldDB" id="A0A437K8D9"/>
<organism evidence="5 6">
    <name type="scientific">Niallia taxi</name>
    <dbReference type="NCBI Taxonomy" id="2499688"/>
    <lineage>
        <taxon>Bacteria</taxon>
        <taxon>Bacillati</taxon>
        <taxon>Bacillota</taxon>
        <taxon>Bacilli</taxon>
        <taxon>Bacillales</taxon>
        <taxon>Bacillaceae</taxon>
        <taxon>Niallia</taxon>
    </lineage>
</organism>
<protein>
    <submittedName>
        <fullName evidence="5">TetR/AcrR family transcriptional regulator</fullName>
    </submittedName>
</protein>
<dbReference type="PANTHER" id="PTHR43479:SF11">
    <property type="entry name" value="ACREF_ENVCD OPERON REPRESSOR-RELATED"/>
    <property type="match status" value="1"/>
</dbReference>
<dbReference type="RefSeq" id="WP_127739526.1">
    <property type="nucleotide sequence ID" value="NZ_CP196003.1"/>
</dbReference>
<keyword evidence="1" id="KW-0678">Repressor</keyword>
<feature type="domain" description="HTH tetR-type" evidence="4">
    <location>
        <begin position="1"/>
        <end position="60"/>
    </location>
</feature>
<dbReference type="InterPro" id="IPR009057">
    <property type="entry name" value="Homeodomain-like_sf"/>
</dbReference>
<gene>
    <name evidence="5" type="ORF">EM808_17695</name>
</gene>
<sequence>MKATEIKKSALAQFVNKGYEATSLDDIVAGIGIKKQSVYSHFKHKEDIFLQVMKDVVDEEISFLKNFFQERKQAELEEVLFQLLVKYKERYLHQEDKNIQFLLRMAFIPPFHLRDFVIDQFNFYNHHLEQHLLEVFIKATNIHVTAEEGTVSFLNFLDGILVELIYANNVENRLNISWKIYWRGISNVI</sequence>
<dbReference type="Gene3D" id="1.10.357.10">
    <property type="entry name" value="Tetracycline Repressor, domain 2"/>
    <property type="match status" value="1"/>
</dbReference>
<dbReference type="Pfam" id="PF00440">
    <property type="entry name" value="TetR_N"/>
    <property type="match status" value="1"/>
</dbReference>